<dbReference type="InterPro" id="IPR002156">
    <property type="entry name" value="RNaseH_domain"/>
</dbReference>
<name>A0A7L2ZVI6_9PASE</name>
<sequence>LHQQVEEVPWLSKQPVEGLTVFTDASRKASKAGLNWQNKGKWLSEILEGPGDSLEVLELRAVISLFEKWPDDPVNIVSDSLYVVGAVERMERAPLKEIQNRRLMATLF</sequence>
<evidence type="ECO:0000256" key="6">
    <source>
        <dbReference type="ARBA" id="ARBA00022918"/>
    </source>
</evidence>
<feature type="non-terminal residue" evidence="8">
    <location>
        <position position="108"/>
    </location>
</feature>
<proteinExistence type="predicted"/>
<keyword evidence="3" id="KW-0540">Nuclease</keyword>
<evidence type="ECO:0000259" key="7">
    <source>
        <dbReference type="PROSITE" id="PS50879"/>
    </source>
</evidence>
<feature type="domain" description="RNase H type-1" evidence="7">
    <location>
        <begin position="15"/>
        <end position="108"/>
    </location>
</feature>
<keyword evidence="9" id="KW-1185">Reference proteome</keyword>
<dbReference type="InterPro" id="IPR012337">
    <property type="entry name" value="RNaseH-like_sf"/>
</dbReference>
<keyword evidence="5" id="KW-0378">Hydrolase</keyword>
<gene>
    <name evidence="8" type="primary">Hervk</name>
    <name evidence="8" type="ORF">PRUFUL_R14672</name>
</gene>
<dbReference type="SUPFAM" id="SSF53098">
    <property type="entry name" value="Ribonuclease H-like"/>
    <property type="match status" value="1"/>
</dbReference>
<evidence type="ECO:0000256" key="2">
    <source>
        <dbReference type="ARBA" id="ARBA00022695"/>
    </source>
</evidence>
<evidence type="ECO:0000256" key="1">
    <source>
        <dbReference type="ARBA" id="ARBA00022679"/>
    </source>
</evidence>
<accession>A0A7L2ZVI6</accession>
<dbReference type="AlphaFoldDB" id="A0A7L2ZVI6"/>
<evidence type="ECO:0000256" key="4">
    <source>
        <dbReference type="ARBA" id="ARBA00022759"/>
    </source>
</evidence>
<keyword evidence="2" id="KW-0548">Nucleotidyltransferase</keyword>
<dbReference type="GO" id="GO:0035613">
    <property type="term" value="F:RNA stem-loop binding"/>
    <property type="evidence" value="ECO:0007669"/>
    <property type="project" value="TreeGrafter"/>
</dbReference>
<dbReference type="GO" id="GO:0003964">
    <property type="term" value="F:RNA-directed DNA polymerase activity"/>
    <property type="evidence" value="ECO:0007669"/>
    <property type="project" value="UniProtKB-KW"/>
</dbReference>
<dbReference type="Proteomes" id="UP000553798">
    <property type="component" value="Unassembled WGS sequence"/>
</dbReference>
<dbReference type="GO" id="GO:0004523">
    <property type="term" value="F:RNA-DNA hybrid ribonuclease activity"/>
    <property type="evidence" value="ECO:0007669"/>
    <property type="project" value="InterPro"/>
</dbReference>
<dbReference type="InterPro" id="IPR036397">
    <property type="entry name" value="RNaseH_sf"/>
</dbReference>
<reference evidence="8 9" key="1">
    <citation type="submission" date="2019-09" db="EMBL/GenBank/DDBJ databases">
        <title>Bird 10,000 Genomes (B10K) Project - Family phase.</title>
        <authorList>
            <person name="Zhang G."/>
        </authorList>
    </citation>
    <scope>NUCLEOTIDE SEQUENCE [LARGE SCALE GENOMIC DNA]</scope>
    <source>
        <strain evidence="8">B10K-DU-012-46</strain>
    </source>
</reference>
<dbReference type="PANTHER" id="PTHR41694:SF3">
    <property type="entry name" value="RNA-DIRECTED DNA POLYMERASE-RELATED"/>
    <property type="match status" value="1"/>
</dbReference>
<evidence type="ECO:0000256" key="3">
    <source>
        <dbReference type="ARBA" id="ARBA00022722"/>
    </source>
</evidence>
<dbReference type="PROSITE" id="PS50879">
    <property type="entry name" value="RNASE_H_1"/>
    <property type="match status" value="1"/>
</dbReference>
<keyword evidence="1" id="KW-0808">Transferase</keyword>
<evidence type="ECO:0000313" key="8">
    <source>
        <dbReference type="EMBL" id="NXT09580.1"/>
    </source>
</evidence>
<protein>
    <submittedName>
        <fullName evidence="8">PO113 protein</fullName>
    </submittedName>
</protein>
<dbReference type="EMBL" id="VZTP01019348">
    <property type="protein sequence ID" value="NXT09580.1"/>
    <property type="molecule type" value="Genomic_DNA"/>
</dbReference>
<organism evidence="8 9">
    <name type="scientific">Prunella fulvescens</name>
    <name type="common">Brown accentor</name>
    <dbReference type="NCBI Taxonomy" id="670355"/>
    <lineage>
        <taxon>Eukaryota</taxon>
        <taxon>Metazoa</taxon>
        <taxon>Chordata</taxon>
        <taxon>Craniata</taxon>
        <taxon>Vertebrata</taxon>
        <taxon>Euteleostomi</taxon>
        <taxon>Archelosauria</taxon>
        <taxon>Archosauria</taxon>
        <taxon>Dinosauria</taxon>
        <taxon>Saurischia</taxon>
        <taxon>Theropoda</taxon>
        <taxon>Coelurosauria</taxon>
        <taxon>Aves</taxon>
        <taxon>Neognathae</taxon>
        <taxon>Neoaves</taxon>
        <taxon>Telluraves</taxon>
        <taxon>Australaves</taxon>
        <taxon>Passeriformes</taxon>
        <taxon>Passeroidea</taxon>
        <taxon>Prunellidae</taxon>
        <taxon>Prunella</taxon>
    </lineage>
</organism>
<dbReference type="PANTHER" id="PTHR41694">
    <property type="entry name" value="ENDOGENOUS RETROVIRUS GROUP K MEMBER POL PROTEIN"/>
    <property type="match status" value="1"/>
</dbReference>
<evidence type="ECO:0000256" key="5">
    <source>
        <dbReference type="ARBA" id="ARBA00022801"/>
    </source>
</evidence>
<keyword evidence="6" id="KW-0695">RNA-directed DNA polymerase</keyword>
<comment type="caution">
    <text evidence="8">The sequence shown here is derived from an EMBL/GenBank/DDBJ whole genome shotgun (WGS) entry which is preliminary data.</text>
</comment>
<dbReference type="Pfam" id="PF00075">
    <property type="entry name" value="RNase_H"/>
    <property type="match status" value="1"/>
</dbReference>
<evidence type="ECO:0000313" key="9">
    <source>
        <dbReference type="Proteomes" id="UP000553798"/>
    </source>
</evidence>
<feature type="non-terminal residue" evidence="8">
    <location>
        <position position="1"/>
    </location>
</feature>
<keyword evidence="4" id="KW-0255">Endonuclease</keyword>
<dbReference type="Gene3D" id="3.30.420.10">
    <property type="entry name" value="Ribonuclease H-like superfamily/Ribonuclease H"/>
    <property type="match status" value="1"/>
</dbReference>